<accession>A0A1J5S1K9</accession>
<name>A0A1J5S1K9_9ZZZZ</name>
<protein>
    <submittedName>
        <fullName evidence="1">Uncharacterized protein</fullName>
    </submittedName>
</protein>
<dbReference type="AlphaFoldDB" id="A0A1J5S1K9"/>
<evidence type="ECO:0000313" key="1">
    <source>
        <dbReference type="EMBL" id="OIR02289.1"/>
    </source>
</evidence>
<gene>
    <name evidence="1" type="ORF">GALL_156610</name>
</gene>
<proteinExistence type="predicted"/>
<organism evidence="1">
    <name type="scientific">mine drainage metagenome</name>
    <dbReference type="NCBI Taxonomy" id="410659"/>
    <lineage>
        <taxon>unclassified sequences</taxon>
        <taxon>metagenomes</taxon>
        <taxon>ecological metagenomes</taxon>
    </lineage>
</organism>
<reference evidence="1" key="1">
    <citation type="submission" date="2016-10" db="EMBL/GenBank/DDBJ databases">
        <title>Sequence of Gallionella enrichment culture.</title>
        <authorList>
            <person name="Poehlein A."/>
            <person name="Muehling M."/>
            <person name="Daniel R."/>
        </authorList>
    </citation>
    <scope>NUCLEOTIDE SEQUENCE</scope>
</reference>
<comment type="caution">
    <text evidence="1">The sequence shown here is derived from an EMBL/GenBank/DDBJ whole genome shotgun (WGS) entry which is preliminary data.</text>
</comment>
<sequence length="63" mass="6783">MEEPSRPGRLASQDAEWQVALTVPASKDCGIAAVSNNKHGKLQIRKLYCEPEFKGSNNGLGIA</sequence>
<dbReference type="EMBL" id="MLJW01000076">
    <property type="protein sequence ID" value="OIR02289.1"/>
    <property type="molecule type" value="Genomic_DNA"/>
</dbReference>